<dbReference type="InterPro" id="IPR011919">
    <property type="entry name" value="Cell_div_ZipA"/>
</dbReference>
<keyword evidence="5 8" id="KW-1133">Transmembrane helix</keyword>
<evidence type="ECO:0000256" key="7">
    <source>
        <dbReference type="ARBA" id="ARBA00023306"/>
    </source>
</evidence>
<dbReference type="PANTHER" id="PTHR38685">
    <property type="entry name" value="CELL DIVISION PROTEIN ZIPA"/>
    <property type="match status" value="1"/>
</dbReference>
<organism evidence="12 15">
    <name type="scientific">Gilliamella apicola</name>
    <dbReference type="NCBI Taxonomy" id="1196095"/>
    <lineage>
        <taxon>Bacteria</taxon>
        <taxon>Pseudomonadati</taxon>
        <taxon>Pseudomonadota</taxon>
        <taxon>Gammaproteobacteria</taxon>
        <taxon>Orbales</taxon>
        <taxon>Orbaceae</taxon>
        <taxon>Gilliamella</taxon>
    </lineage>
</organism>
<comment type="subcellular location">
    <subcellularLocation>
        <location evidence="8">Cell inner membrane</location>
        <topology evidence="8">Single-pass type I membrane protein</topology>
    </subcellularLocation>
    <text evidence="8">Localizes to the Z ring in an FtsZ-dependent manner.</text>
</comment>
<keyword evidence="3 8" id="KW-0132">Cell division</keyword>
<dbReference type="GO" id="GO:0005886">
    <property type="term" value="C:plasma membrane"/>
    <property type="evidence" value="ECO:0007669"/>
    <property type="project" value="UniProtKB-SubCell"/>
</dbReference>
<evidence type="ECO:0000313" key="15">
    <source>
        <dbReference type="Proteomes" id="UP000194977"/>
    </source>
</evidence>
<reference evidence="14 15" key="1">
    <citation type="submission" date="2017-03" db="EMBL/GenBank/DDBJ databases">
        <title>Comparative genomics of honeybee gut symbionts reveal geographically distinct and subgroup specific antibiotic resistance.</title>
        <authorList>
            <person name="Ludvigsen J."/>
            <person name="Porcellato D."/>
            <person name="Labee-Lund T.M."/>
            <person name="Amdam G.V."/>
            <person name="Rudi K."/>
        </authorList>
    </citation>
    <scope>NUCLEOTIDE SEQUENCE [LARGE SCALE GENOMIC DNA]</scope>
    <source>
        <strain evidence="12 15">A-7-12</strain>
        <strain evidence="13 14">A-9-12</strain>
    </source>
</reference>
<evidence type="ECO:0000259" key="11">
    <source>
        <dbReference type="SMART" id="SM00771"/>
    </source>
</evidence>
<evidence type="ECO:0000256" key="8">
    <source>
        <dbReference type="HAMAP-Rule" id="MF_00509"/>
    </source>
</evidence>
<dbReference type="AlphaFoldDB" id="A0A242NIX0"/>
<evidence type="ECO:0000256" key="9">
    <source>
        <dbReference type="RuleBase" id="RU003612"/>
    </source>
</evidence>
<dbReference type="Pfam" id="PF04354">
    <property type="entry name" value="ZipA_C"/>
    <property type="match status" value="1"/>
</dbReference>
<dbReference type="NCBIfam" id="TIGR02205">
    <property type="entry name" value="septum_zipA"/>
    <property type="match status" value="1"/>
</dbReference>
<dbReference type="GO" id="GO:0032153">
    <property type="term" value="C:cell division site"/>
    <property type="evidence" value="ECO:0007669"/>
    <property type="project" value="UniProtKB-UniRule"/>
</dbReference>
<feature type="compositionally biased region" description="Polar residues" evidence="10">
    <location>
        <begin position="147"/>
        <end position="164"/>
    </location>
</feature>
<dbReference type="Gene3D" id="3.30.1400.10">
    <property type="entry name" value="ZipA, C-terminal FtsZ-binding domain"/>
    <property type="match status" value="1"/>
</dbReference>
<feature type="domain" description="ZipA C-terminal FtsZ-binding" evidence="11">
    <location>
        <begin position="170"/>
        <end position="300"/>
    </location>
</feature>
<feature type="region of interest" description="Disordered" evidence="10">
    <location>
        <begin position="124"/>
        <end position="164"/>
    </location>
</feature>
<dbReference type="SUPFAM" id="SSF64383">
    <property type="entry name" value="Cell-division protein ZipA, C-terminal domain"/>
    <property type="match status" value="1"/>
</dbReference>
<dbReference type="OrthoDB" id="7054914at2"/>
<keyword evidence="7 8" id="KW-0131">Cell cycle</keyword>
<evidence type="ECO:0000256" key="1">
    <source>
        <dbReference type="ARBA" id="ARBA00022475"/>
    </source>
</evidence>
<dbReference type="PANTHER" id="PTHR38685:SF1">
    <property type="entry name" value="CELL DIVISION PROTEIN ZIPA"/>
    <property type="match status" value="1"/>
</dbReference>
<evidence type="ECO:0000313" key="13">
    <source>
        <dbReference type="EMBL" id="OTQ09835.1"/>
    </source>
</evidence>
<dbReference type="EMBL" id="NARP01000010">
    <property type="protein sequence ID" value="OTQ00254.1"/>
    <property type="molecule type" value="Genomic_DNA"/>
</dbReference>
<keyword evidence="4 8" id="KW-0812">Transmembrane</keyword>
<evidence type="ECO:0000256" key="5">
    <source>
        <dbReference type="ARBA" id="ARBA00022989"/>
    </source>
</evidence>
<keyword evidence="1 8" id="KW-1003">Cell membrane</keyword>
<dbReference type="Proteomes" id="UP000194977">
    <property type="component" value="Unassembled WGS sequence"/>
</dbReference>
<comment type="caution">
    <text evidence="12">The sequence shown here is derived from an EMBL/GenBank/DDBJ whole genome shotgun (WGS) entry which is preliminary data.</text>
</comment>
<evidence type="ECO:0000256" key="4">
    <source>
        <dbReference type="ARBA" id="ARBA00022692"/>
    </source>
</evidence>
<feature type="transmembrane region" description="Helical" evidence="8">
    <location>
        <begin position="7"/>
        <end position="28"/>
    </location>
</feature>
<accession>A0A242NIX0</accession>
<dbReference type="Proteomes" id="UP000194800">
    <property type="component" value="Unassembled WGS sequence"/>
</dbReference>
<keyword evidence="2 8" id="KW-0997">Cell inner membrane</keyword>
<evidence type="ECO:0000313" key="12">
    <source>
        <dbReference type="EMBL" id="OTQ00254.1"/>
    </source>
</evidence>
<dbReference type="HAMAP" id="MF_00509">
    <property type="entry name" value="ZipA"/>
    <property type="match status" value="1"/>
</dbReference>
<name>A0A242NIX0_9GAMM</name>
<keyword evidence="6 8" id="KW-0472">Membrane</keyword>
<evidence type="ECO:0000256" key="2">
    <source>
        <dbReference type="ARBA" id="ARBA00022519"/>
    </source>
</evidence>
<evidence type="ECO:0000313" key="14">
    <source>
        <dbReference type="Proteomes" id="UP000194800"/>
    </source>
</evidence>
<dbReference type="SMART" id="SM00771">
    <property type="entry name" value="ZipA_C"/>
    <property type="match status" value="1"/>
</dbReference>
<dbReference type="GO" id="GO:0000917">
    <property type="term" value="P:division septum assembly"/>
    <property type="evidence" value="ECO:0007669"/>
    <property type="project" value="TreeGrafter"/>
</dbReference>
<dbReference type="EMBL" id="NART01000030">
    <property type="protein sequence ID" value="OTQ09835.1"/>
    <property type="molecule type" value="Genomic_DNA"/>
</dbReference>
<evidence type="ECO:0000256" key="10">
    <source>
        <dbReference type="SAM" id="MobiDB-lite"/>
    </source>
</evidence>
<proteinExistence type="inferred from homology"/>
<comment type="function">
    <text evidence="8 9">Essential cell division protein that stabilizes the FtsZ protofilaments by cross-linking them and that serves as a cytoplasmic membrane anchor for the Z ring. Also required for the recruitment to the septal ring of downstream cell division proteins.</text>
</comment>
<gene>
    <name evidence="8" type="primary">zipA</name>
    <name evidence="13" type="ORF">B6C91_07790</name>
    <name evidence="12" type="ORF">B6D08_04960</name>
</gene>
<dbReference type="GO" id="GO:0043093">
    <property type="term" value="P:FtsZ-dependent cytokinesis"/>
    <property type="evidence" value="ECO:0007669"/>
    <property type="project" value="UniProtKB-UniRule"/>
</dbReference>
<dbReference type="InterPro" id="IPR007449">
    <property type="entry name" value="ZipA_FtsZ-bd_C"/>
</dbReference>
<evidence type="ECO:0000256" key="3">
    <source>
        <dbReference type="ARBA" id="ARBA00022618"/>
    </source>
</evidence>
<sequence length="307" mass="34971">MVIMDNLRIVLIVVASLVIIALLIHGFWINKRELYSFGSEKQKKNQTNDQQHENNFIDVIEDDVILITKNKKNNQSLDDTPKELTDEVPPQQEELFINNDEEQIINETFGETKPALKIKNDSFDEKKLQIKKQPQQTTQNNEDKTDNNQQIPSKNNKTPKSSLNKLDEDNTEIIILNIKGINGNFLQGDVLLASIIQSGFQFGDMRIFHRHVDPAGNGPVLFSLANMVTPGYLDPETMHEFTTPGVSIFMVAPTEGNNQQNFKLMLQTAQRVADDVNGVVLDDEHRMLTPQKIDNYKNRIKKACNEI</sequence>
<dbReference type="InterPro" id="IPR036765">
    <property type="entry name" value="ZipA_FtsZ-bd_C_sf"/>
</dbReference>
<keyword evidence="14" id="KW-1185">Reference proteome</keyword>
<comment type="subunit">
    <text evidence="8">Interacts with FtsZ via their C-terminal domains.</text>
</comment>
<evidence type="ECO:0000256" key="6">
    <source>
        <dbReference type="ARBA" id="ARBA00023136"/>
    </source>
</evidence>
<protein>
    <recommendedName>
        <fullName evidence="8 9">Cell division protein ZipA</fullName>
    </recommendedName>
</protein>
<comment type="similarity">
    <text evidence="8 9">Belongs to the ZipA family.</text>
</comment>